<name>A0A7G1G4R0_9BACT</name>
<accession>A0A7G1G4R0</accession>
<evidence type="ECO:0000313" key="8">
    <source>
        <dbReference type="EMBL" id="BBE29867.1"/>
    </source>
</evidence>
<dbReference type="InterPro" id="IPR050545">
    <property type="entry name" value="Mycobact_MmpL"/>
</dbReference>
<sequence length="720" mass="81360">MNFFEKYTNFIKKHQKLVFIFMLLLIILSIWGIFKIKINTDFTLFMPKHSSYKKRYDEMNKTFGTSEQMMFLLEYDKNLRTIEGIKKLRDIQNKMEKITGVSMVIGPTPEKIPVGLTLKDVSKVNKKDLNLILKYIDNMDIMKSLVQKDSKNYASFTVMVNESSKPLNALKNIEKMLDIEKVKYYVSGDTYLQTKVFDYLLKILLIIPPLSIIIIFATFKARIRSLKATIFSVFPAGIGALLTLGFLGWFIGEISVMTVLVPIFVIVLGSADGLHFMSHYIEYYRNSKNKELSISKTLKAVGVPMIMTTLTTMIGFLSMLVIQSDAIKQLGMASSIGVFLAGIATWIFLPLIIFKNKKITIPEPKVSKVTTFLKKLQGKNSIIITLILIIISIPGILKLQTNFNMLTMYKKSTEVRKGIDKISEVTGGSLPIFLTYKTNEDILSTNFSNEILLLEKELKESGNILKAVSYYDILSVMNNFIYGKKEYPQNSFTAKILYSLASSQNKSLKNFILPSQKTGKIILFPKNLKSKTLKNIETLINKNDEKTTYTLSGIPLIMDEMNRRIIPDQLSSLILATVLVFIMILITQKNFFIALFSIIPISVTLLSLFGIMGYTGIDLSIITSIMSSLTIGVGIDYAIHYSGLYRHFKQLNAENPADEAFNYVSTPILANAFGLAFGFSSMIFSPLQIHTYLVILMWTTMVVSSVLSLTLLPTLVKKLK</sequence>
<dbReference type="Proteomes" id="UP000516361">
    <property type="component" value="Chromosome"/>
</dbReference>
<keyword evidence="9" id="KW-1185">Reference proteome</keyword>
<organism evidence="8 9">
    <name type="scientific">Tepiditoga spiralis</name>
    <dbReference type="NCBI Taxonomy" id="2108365"/>
    <lineage>
        <taxon>Bacteria</taxon>
        <taxon>Thermotogati</taxon>
        <taxon>Thermotogota</taxon>
        <taxon>Thermotogae</taxon>
        <taxon>Petrotogales</taxon>
        <taxon>Petrotogaceae</taxon>
        <taxon>Tepiditoga</taxon>
    </lineage>
</organism>
<evidence type="ECO:0000313" key="9">
    <source>
        <dbReference type="Proteomes" id="UP000516361"/>
    </source>
</evidence>
<feature type="transmembrane region" description="Helical" evidence="6">
    <location>
        <begin position="298"/>
        <end position="322"/>
    </location>
</feature>
<keyword evidence="4 6" id="KW-1133">Transmembrane helix</keyword>
<evidence type="ECO:0000256" key="6">
    <source>
        <dbReference type="SAM" id="Phobius"/>
    </source>
</evidence>
<feature type="transmembrane region" description="Helical" evidence="6">
    <location>
        <begin position="660"/>
        <end position="683"/>
    </location>
</feature>
<reference evidence="8 9" key="1">
    <citation type="submission" date="2018-06" db="EMBL/GenBank/DDBJ databases">
        <title>Genome sequencing of Oceanotoga sp. sy52.</title>
        <authorList>
            <person name="Mori K."/>
        </authorList>
    </citation>
    <scope>NUCLEOTIDE SEQUENCE [LARGE SCALE GENOMIC DNA]</scope>
    <source>
        <strain evidence="9">sy52</strain>
    </source>
</reference>
<protein>
    <submittedName>
        <fullName evidence="8">RND transporter</fullName>
    </submittedName>
</protein>
<dbReference type="InParanoid" id="A0A7G1G4R0"/>
<feature type="transmembrane region" description="Helical" evidence="6">
    <location>
        <begin position="257"/>
        <end position="277"/>
    </location>
</feature>
<evidence type="ECO:0000256" key="4">
    <source>
        <dbReference type="ARBA" id="ARBA00022989"/>
    </source>
</evidence>
<feature type="transmembrane region" description="Helical" evidence="6">
    <location>
        <begin position="334"/>
        <end position="354"/>
    </location>
</feature>
<dbReference type="FunCoup" id="A0A7G1G4R0">
    <property type="interactions" value="59"/>
</dbReference>
<feature type="transmembrane region" description="Helical" evidence="6">
    <location>
        <begin position="199"/>
        <end position="219"/>
    </location>
</feature>
<dbReference type="RefSeq" id="WP_190615017.1">
    <property type="nucleotide sequence ID" value="NZ_AP018712.1"/>
</dbReference>
<feature type="transmembrane region" description="Helical" evidence="6">
    <location>
        <begin position="382"/>
        <end position="399"/>
    </location>
</feature>
<evidence type="ECO:0000256" key="3">
    <source>
        <dbReference type="ARBA" id="ARBA00022692"/>
    </source>
</evidence>
<keyword evidence="3 6" id="KW-0812">Transmembrane</keyword>
<dbReference type="Gene3D" id="1.20.1640.10">
    <property type="entry name" value="Multidrug efflux transporter AcrB transmembrane domain"/>
    <property type="match status" value="2"/>
</dbReference>
<keyword evidence="2" id="KW-1003">Cell membrane</keyword>
<feature type="domain" description="SSD" evidence="7">
    <location>
        <begin position="228"/>
        <end position="355"/>
    </location>
</feature>
<evidence type="ECO:0000256" key="1">
    <source>
        <dbReference type="ARBA" id="ARBA00004651"/>
    </source>
</evidence>
<dbReference type="InterPro" id="IPR004869">
    <property type="entry name" value="MMPL_dom"/>
</dbReference>
<dbReference type="PANTHER" id="PTHR33406">
    <property type="entry name" value="MEMBRANE PROTEIN MJ1562-RELATED"/>
    <property type="match status" value="1"/>
</dbReference>
<evidence type="ECO:0000256" key="5">
    <source>
        <dbReference type="ARBA" id="ARBA00023136"/>
    </source>
</evidence>
<dbReference type="KEGG" id="ocy:OSSY52_00080"/>
<feature type="transmembrane region" description="Helical" evidence="6">
    <location>
        <begin position="689"/>
        <end position="712"/>
    </location>
</feature>
<feature type="transmembrane region" description="Helical" evidence="6">
    <location>
        <begin position="231"/>
        <end position="251"/>
    </location>
</feature>
<gene>
    <name evidence="8" type="ORF">OSSY52_00080</name>
</gene>
<feature type="transmembrane region" description="Helical" evidence="6">
    <location>
        <begin position="17"/>
        <end position="34"/>
    </location>
</feature>
<dbReference type="AlphaFoldDB" id="A0A7G1G4R0"/>
<proteinExistence type="predicted"/>
<feature type="transmembrane region" description="Helical" evidence="6">
    <location>
        <begin position="570"/>
        <end position="586"/>
    </location>
</feature>
<feature type="transmembrane region" description="Helical" evidence="6">
    <location>
        <begin position="619"/>
        <end position="639"/>
    </location>
</feature>
<dbReference type="PROSITE" id="PS50156">
    <property type="entry name" value="SSD"/>
    <property type="match status" value="1"/>
</dbReference>
<comment type="subcellular location">
    <subcellularLocation>
        <location evidence="1">Cell membrane</location>
        <topology evidence="1">Multi-pass membrane protein</topology>
    </subcellularLocation>
</comment>
<keyword evidence="5 6" id="KW-0472">Membrane</keyword>
<dbReference type="Pfam" id="PF03176">
    <property type="entry name" value="MMPL"/>
    <property type="match status" value="2"/>
</dbReference>
<evidence type="ECO:0000259" key="7">
    <source>
        <dbReference type="PROSITE" id="PS50156"/>
    </source>
</evidence>
<dbReference type="SUPFAM" id="SSF82866">
    <property type="entry name" value="Multidrug efflux transporter AcrB transmembrane domain"/>
    <property type="match status" value="2"/>
</dbReference>
<dbReference type="GO" id="GO:0005886">
    <property type="term" value="C:plasma membrane"/>
    <property type="evidence" value="ECO:0007669"/>
    <property type="project" value="UniProtKB-SubCell"/>
</dbReference>
<feature type="transmembrane region" description="Helical" evidence="6">
    <location>
        <begin position="593"/>
        <end position="613"/>
    </location>
</feature>
<dbReference type="PANTHER" id="PTHR33406:SF13">
    <property type="entry name" value="MEMBRANE PROTEIN YDFJ"/>
    <property type="match status" value="1"/>
</dbReference>
<dbReference type="EMBL" id="AP018712">
    <property type="protein sequence ID" value="BBE29867.1"/>
    <property type="molecule type" value="Genomic_DNA"/>
</dbReference>
<dbReference type="InterPro" id="IPR000731">
    <property type="entry name" value="SSD"/>
</dbReference>
<evidence type="ECO:0000256" key="2">
    <source>
        <dbReference type="ARBA" id="ARBA00022475"/>
    </source>
</evidence>